<evidence type="ECO:0000256" key="1">
    <source>
        <dbReference type="SAM" id="Phobius"/>
    </source>
</evidence>
<evidence type="ECO:0000313" key="2">
    <source>
        <dbReference type="EMBL" id="MBB3077666.1"/>
    </source>
</evidence>
<dbReference type="Proteomes" id="UP000572907">
    <property type="component" value="Unassembled WGS sequence"/>
</dbReference>
<accession>A0A7W4ZS71</accession>
<keyword evidence="1" id="KW-1133">Transmembrane helix</keyword>
<dbReference type="EMBL" id="JACHXE010000004">
    <property type="protein sequence ID" value="MBB3077666.1"/>
    <property type="molecule type" value="Genomic_DNA"/>
</dbReference>
<name>A0A7W4ZS71_9ACTN</name>
<keyword evidence="1" id="KW-0812">Transmembrane</keyword>
<reference evidence="2 3" key="1">
    <citation type="submission" date="2020-08" db="EMBL/GenBank/DDBJ databases">
        <title>Genomic Encyclopedia of Type Strains, Phase III (KMG-III): the genomes of soil and plant-associated and newly described type strains.</title>
        <authorList>
            <person name="Whitman W."/>
        </authorList>
    </citation>
    <scope>NUCLEOTIDE SEQUENCE [LARGE SCALE GENOMIC DNA]</scope>
    <source>
        <strain evidence="2 3">CECT 3237</strain>
    </source>
</reference>
<comment type="caution">
    <text evidence="2">The sequence shown here is derived from an EMBL/GenBank/DDBJ whole genome shotgun (WGS) entry which is preliminary data.</text>
</comment>
<keyword evidence="3" id="KW-1185">Reference proteome</keyword>
<organism evidence="2 3">
    <name type="scientific">Streptomyces violarus</name>
    <dbReference type="NCBI Taxonomy" id="67380"/>
    <lineage>
        <taxon>Bacteria</taxon>
        <taxon>Bacillati</taxon>
        <taxon>Actinomycetota</taxon>
        <taxon>Actinomycetes</taxon>
        <taxon>Kitasatosporales</taxon>
        <taxon>Streptomycetaceae</taxon>
        <taxon>Streptomyces</taxon>
    </lineage>
</organism>
<gene>
    <name evidence="2" type="ORF">FHS41_004173</name>
</gene>
<keyword evidence="1" id="KW-0472">Membrane</keyword>
<sequence length="32" mass="3577">MSPWVRRVGLAVWLVAAVIVVLIAAFWGVQRL</sequence>
<proteinExistence type="predicted"/>
<dbReference type="AlphaFoldDB" id="A0A7W4ZS71"/>
<feature type="transmembrane region" description="Helical" evidence="1">
    <location>
        <begin position="12"/>
        <end position="29"/>
    </location>
</feature>
<evidence type="ECO:0000313" key="3">
    <source>
        <dbReference type="Proteomes" id="UP000572907"/>
    </source>
</evidence>
<protein>
    <submittedName>
        <fullName evidence="2">Uncharacterized protein</fullName>
    </submittedName>
</protein>